<dbReference type="InterPro" id="IPR005822">
    <property type="entry name" value="Ribosomal_uL13"/>
</dbReference>
<dbReference type="OrthoDB" id="9801330at2"/>
<evidence type="ECO:0000313" key="9">
    <source>
        <dbReference type="EMBL" id="SKC48622.1"/>
    </source>
</evidence>
<evidence type="ECO:0000256" key="5">
    <source>
        <dbReference type="HAMAP-Rule" id="MF_01366"/>
    </source>
</evidence>
<organism evidence="9 10">
    <name type="scientific">Krasilnikoviella flava</name>
    <dbReference type="NCBI Taxonomy" id="526729"/>
    <lineage>
        <taxon>Bacteria</taxon>
        <taxon>Bacillati</taxon>
        <taxon>Actinomycetota</taxon>
        <taxon>Actinomycetes</taxon>
        <taxon>Micrococcales</taxon>
        <taxon>Promicromonosporaceae</taxon>
        <taxon>Krasilnikoviella</taxon>
    </lineage>
</organism>
<dbReference type="FunFam" id="3.90.1180.10:FF:000001">
    <property type="entry name" value="50S ribosomal protein L13"/>
    <property type="match status" value="1"/>
</dbReference>
<dbReference type="InterPro" id="IPR023563">
    <property type="entry name" value="Ribosomal_uL13_CS"/>
</dbReference>
<name>A0A1T5JBF8_9MICO</name>
<dbReference type="AlphaFoldDB" id="A0A1T5JBF8"/>
<keyword evidence="3 5" id="KW-0687">Ribonucleoprotein</keyword>
<dbReference type="HAMAP" id="MF_01366">
    <property type="entry name" value="Ribosomal_uL13"/>
    <property type="match status" value="1"/>
</dbReference>
<evidence type="ECO:0000313" key="10">
    <source>
        <dbReference type="Proteomes" id="UP000189777"/>
    </source>
</evidence>
<gene>
    <name evidence="5 7" type="primary">rplM</name>
    <name evidence="9" type="ORF">SAMN04324258_1223</name>
</gene>
<keyword evidence="2 5" id="KW-0689">Ribosomal protein</keyword>
<dbReference type="SUPFAM" id="SSF52161">
    <property type="entry name" value="Ribosomal protein L13"/>
    <property type="match status" value="1"/>
</dbReference>
<comment type="similarity">
    <text evidence="1 5 6">Belongs to the universal ribosomal protein uL13 family.</text>
</comment>
<dbReference type="GO" id="GO:0022625">
    <property type="term" value="C:cytosolic large ribosomal subunit"/>
    <property type="evidence" value="ECO:0007669"/>
    <property type="project" value="TreeGrafter"/>
</dbReference>
<dbReference type="GO" id="GO:0003729">
    <property type="term" value="F:mRNA binding"/>
    <property type="evidence" value="ECO:0007669"/>
    <property type="project" value="TreeGrafter"/>
</dbReference>
<dbReference type="PIRSF" id="PIRSF002181">
    <property type="entry name" value="Ribosomal_L13"/>
    <property type="match status" value="1"/>
</dbReference>
<sequence>MRTYTPKPGDVQRDWHVVDATDVVLGRLASQVAILLRGKHKPTFAPHVDGGDFVIVINADKVALSGNKRETKLAYRHSGYPGGLRSVNYGELLEKNPERAVEKAVRGMIPKTSLGRDQLGKLKVYRGAEHPHAAQQPKPFEITQVSQQA</sequence>
<dbReference type="InterPro" id="IPR005823">
    <property type="entry name" value="Ribosomal_uL13_bac-type"/>
</dbReference>
<proteinExistence type="inferred from homology"/>
<evidence type="ECO:0000256" key="3">
    <source>
        <dbReference type="ARBA" id="ARBA00023274"/>
    </source>
</evidence>
<dbReference type="GO" id="GO:0003735">
    <property type="term" value="F:structural constituent of ribosome"/>
    <property type="evidence" value="ECO:0007669"/>
    <property type="project" value="InterPro"/>
</dbReference>
<dbReference type="NCBIfam" id="TIGR01066">
    <property type="entry name" value="rplM_bact"/>
    <property type="match status" value="1"/>
</dbReference>
<comment type="subunit">
    <text evidence="5">Part of the 50S ribosomal subunit.</text>
</comment>
<dbReference type="Gene3D" id="3.90.1180.10">
    <property type="entry name" value="Ribosomal protein L13"/>
    <property type="match status" value="1"/>
</dbReference>
<dbReference type="GO" id="GO:0017148">
    <property type="term" value="P:negative regulation of translation"/>
    <property type="evidence" value="ECO:0007669"/>
    <property type="project" value="TreeGrafter"/>
</dbReference>
<keyword evidence="10" id="KW-1185">Reference proteome</keyword>
<accession>A0A1T5JBF8</accession>
<evidence type="ECO:0000256" key="4">
    <source>
        <dbReference type="ARBA" id="ARBA00035201"/>
    </source>
</evidence>
<dbReference type="RefSeq" id="WP_079572478.1">
    <property type="nucleotide sequence ID" value="NZ_FUZQ01000002.1"/>
</dbReference>
<protein>
    <recommendedName>
        <fullName evidence="4 5">Large ribosomal subunit protein uL13</fullName>
    </recommendedName>
</protein>
<evidence type="ECO:0000256" key="6">
    <source>
        <dbReference type="RuleBase" id="RU003877"/>
    </source>
</evidence>
<dbReference type="CDD" id="cd00392">
    <property type="entry name" value="Ribosomal_L13"/>
    <property type="match status" value="1"/>
</dbReference>
<dbReference type="Proteomes" id="UP000189777">
    <property type="component" value="Unassembled WGS sequence"/>
</dbReference>
<reference evidence="9 10" key="1">
    <citation type="submission" date="2017-02" db="EMBL/GenBank/DDBJ databases">
        <authorList>
            <person name="Peterson S.W."/>
        </authorList>
    </citation>
    <scope>NUCLEOTIDE SEQUENCE [LARGE SCALE GENOMIC DNA]</scope>
    <source>
        <strain evidence="9 10">DSM 21481</strain>
    </source>
</reference>
<feature type="region of interest" description="Disordered" evidence="8">
    <location>
        <begin position="129"/>
        <end position="149"/>
    </location>
</feature>
<evidence type="ECO:0000256" key="1">
    <source>
        <dbReference type="ARBA" id="ARBA00006227"/>
    </source>
</evidence>
<dbReference type="EMBL" id="FUZQ01000002">
    <property type="protein sequence ID" value="SKC48622.1"/>
    <property type="molecule type" value="Genomic_DNA"/>
</dbReference>
<evidence type="ECO:0000256" key="7">
    <source>
        <dbReference type="RuleBase" id="RU003878"/>
    </source>
</evidence>
<dbReference type="InterPro" id="IPR036899">
    <property type="entry name" value="Ribosomal_uL13_sf"/>
</dbReference>
<dbReference type="PANTHER" id="PTHR11545">
    <property type="entry name" value="RIBOSOMAL PROTEIN L13"/>
    <property type="match status" value="1"/>
</dbReference>
<dbReference type="STRING" id="526729.SAMN04324258_1223"/>
<dbReference type="GO" id="GO:0006412">
    <property type="term" value="P:translation"/>
    <property type="evidence" value="ECO:0007669"/>
    <property type="project" value="UniProtKB-UniRule"/>
</dbReference>
<dbReference type="PANTHER" id="PTHR11545:SF2">
    <property type="entry name" value="LARGE RIBOSOMAL SUBUNIT PROTEIN UL13M"/>
    <property type="match status" value="1"/>
</dbReference>
<comment type="function">
    <text evidence="5 7">This protein is one of the early assembly proteins of the 50S ribosomal subunit, although it is not seen to bind rRNA by itself. It is important during the early stages of 50S assembly.</text>
</comment>
<evidence type="ECO:0000256" key="8">
    <source>
        <dbReference type="SAM" id="MobiDB-lite"/>
    </source>
</evidence>
<dbReference type="Pfam" id="PF00572">
    <property type="entry name" value="Ribosomal_L13"/>
    <property type="match status" value="1"/>
</dbReference>
<dbReference type="PROSITE" id="PS00783">
    <property type="entry name" value="RIBOSOMAL_L13"/>
    <property type="match status" value="1"/>
</dbReference>
<evidence type="ECO:0000256" key="2">
    <source>
        <dbReference type="ARBA" id="ARBA00022980"/>
    </source>
</evidence>